<dbReference type="Pfam" id="PF13564">
    <property type="entry name" value="DoxX_2"/>
    <property type="match status" value="1"/>
</dbReference>
<keyword evidence="3 5" id="KW-1133">Transmembrane helix</keyword>
<accession>A0A6J4VT71</accession>
<organism evidence="6">
    <name type="scientific">uncultured Truepera sp</name>
    <dbReference type="NCBI Taxonomy" id="543023"/>
    <lineage>
        <taxon>Bacteria</taxon>
        <taxon>Thermotogati</taxon>
        <taxon>Deinococcota</taxon>
        <taxon>Deinococci</taxon>
        <taxon>Trueperales</taxon>
        <taxon>Trueperaceae</taxon>
        <taxon>Truepera</taxon>
        <taxon>environmental samples</taxon>
    </lineage>
</organism>
<evidence type="ECO:0000256" key="4">
    <source>
        <dbReference type="ARBA" id="ARBA00023136"/>
    </source>
</evidence>
<keyword evidence="4 5" id="KW-0472">Membrane</keyword>
<evidence type="ECO:0000256" key="5">
    <source>
        <dbReference type="SAM" id="Phobius"/>
    </source>
</evidence>
<keyword evidence="2 5" id="KW-0812">Transmembrane</keyword>
<gene>
    <name evidence="6" type="ORF">AVDCRST_MAG86-4036</name>
</gene>
<proteinExistence type="predicted"/>
<evidence type="ECO:0000256" key="3">
    <source>
        <dbReference type="ARBA" id="ARBA00022989"/>
    </source>
</evidence>
<reference evidence="6" key="1">
    <citation type="submission" date="2020-02" db="EMBL/GenBank/DDBJ databases">
        <authorList>
            <person name="Meier V. D."/>
        </authorList>
    </citation>
    <scope>NUCLEOTIDE SEQUENCE</scope>
    <source>
        <strain evidence="6">AVDCRST_MAG86</strain>
    </source>
</reference>
<dbReference type="GO" id="GO:0016020">
    <property type="term" value="C:membrane"/>
    <property type="evidence" value="ECO:0007669"/>
    <property type="project" value="UniProtKB-SubCell"/>
</dbReference>
<comment type="subcellular location">
    <subcellularLocation>
        <location evidence="1">Membrane</location>
        <topology evidence="1">Multi-pass membrane protein</topology>
    </subcellularLocation>
</comment>
<protein>
    <submittedName>
        <fullName evidence="6">Membrane protein</fullName>
    </submittedName>
</protein>
<dbReference type="InterPro" id="IPR032808">
    <property type="entry name" value="DoxX"/>
</dbReference>
<dbReference type="AlphaFoldDB" id="A0A6J4VT71"/>
<evidence type="ECO:0000256" key="1">
    <source>
        <dbReference type="ARBA" id="ARBA00004141"/>
    </source>
</evidence>
<dbReference type="EMBL" id="CADCWP010000357">
    <property type="protein sequence ID" value="CAA9588206.1"/>
    <property type="molecule type" value="Genomic_DNA"/>
</dbReference>
<evidence type="ECO:0000313" key="6">
    <source>
        <dbReference type="EMBL" id="CAA9588206.1"/>
    </source>
</evidence>
<name>A0A6J4VT71_9DEIN</name>
<feature type="transmembrane region" description="Helical" evidence="5">
    <location>
        <begin position="50"/>
        <end position="71"/>
    </location>
</feature>
<evidence type="ECO:0000256" key="2">
    <source>
        <dbReference type="ARBA" id="ARBA00022692"/>
    </source>
</evidence>
<sequence>MQTAIRTVPAAKSASWAGHLVSAPAVLFLLLDGAMKLAAPAPVVQASAALGLSGSVLPGLGVLLLACLFVYLVPRTAVFGAVLLTGYLGGAVATHVRVGLEPVSLAFPLVLGALLWGGLWVRDARLRALLSRLTETQPSVTRR</sequence>
<feature type="transmembrane region" description="Helical" evidence="5">
    <location>
        <begin position="78"/>
        <end position="96"/>
    </location>
</feature>
<feature type="transmembrane region" description="Helical" evidence="5">
    <location>
        <begin position="102"/>
        <end position="121"/>
    </location>
</feature>